<proteinExistence type="predicted"/>
<protein>
    <submittedName>
        <fullName evidence="1">DUF3990 domain-containing protein</fullName>
    </submittedName>
</protein>
<dbReference type="Proteomes" id="UP000262524">
    <property type="component" value="Unassembled WGS sequence"/>
</dbReference>
<organism evidence="1 2">
    <name type="scientific">Anaerobutyricum hallii</name>
    <dbReference type="NCBI Taxonomy" id="39488"/>
    <lineage>
        <taxon>Bacteria</taxon>
        <taxon>Bacillati</taxon>
        <taxon>Bacillota</taxon>
        <taxon>Clostridia</taxon>
        <taxon>Lachnospirales</taxon>
        <taxon>Lachnospiraceae</taxon>
        <taxon>Anaerobutyricum</taxon>
    </lineage>
</organism>
<name>A0A374NE04_9FIRM</name>
<dbReference type="AlphaFoldDB" id="A0A374NE04"/>
<evidence type="ECO:0000313" key="2">
    <source>
        <dbReference type="Proteomes" id="UP000262524"/>
    </source>
</evidence>
<gene>
    <name evidence="1" type="ORF">DXD91_12435</name>
</gene>
<evidence type="ECO:0000313" key="1">
    <source>
        <dbReference type="EMBL" id="RGI82137.1"/>
    </source>
</evidence>
<reference evidence="1 2" key="1">
    <citation type="submission" date="2018-08" db="EMBL/GenBank/DDBJ databases">
        <title>A genome reference for cultivated species of the human gut microbiota.</title>
        <authorList>
            <person name="Zou Y."/>
            <person name="Xue W."/>
            <person name="Luo G."/>
        </authorList>
    </citation>
    <scope>NUCLEOTIDE SEQUENCE [LARGE SCALE GENOMIC DNA]</scope>
    <source>
        <strain evidence="1 2">TM10-1AC</strain>
    </source>
</reference>
<comment type="caution">
    <text evidence="1">The sequence shown here is derived from an EMBL/GenBank/DDBJ whole genome shotgun (WGS) entry which is preliminary data.</text>
</comment>
<dbReference type="RefSeq" id="WP_117983302.1">
    <property type="nucleotide sequence ID" value="NZ_CAUEJX010000019.1"/>
</dbReference>
<dbReference type="InterPro" id="IPR025051">
    <property type="entry name" value="DUF3990"/>
</dbReference>
<accession>A0A374NE04</accession>
<sequence>MIKIYDGMLLYHGSYTDIPDINLEKCMKGLDFGKGFYLTSSCEQAYSYVPLSVKKARRLQIIAKNFAIEEGKVSVYKFHYDPNLLAHCFQDANAEWLHFVSANRDNTLFPKLLKKYSTADIIVGKIADDQTARILQQYINAFFGIPGSPEADSEAIKKLIPNRLKDQFCFRTEEAIKNLEFIGSECYGDIKL</sequence>
<dbReference type="Pfam" id="PF13151">
    <property type="entry name" value="DUF3990"/>
    <property type="match status" value="1"/>
</dbReference>
<dbReference type="EMBL" id="QSOE01000107">
    <property type="protein sequence ID" value="RGI82137.1"/>
    <property type="molecule type" value="Genomic_DNA"/>
</dbReference>